<feature type="transmembrane region" description="Helical" evidence="6">
    <location>
        <begin position="65"/>
        <end position="84"/>
    </location>
</feature>
<dbReference type="AlphaFoldDB" id="A0A927FTM7"/>
<dbReference type="PANTHER" id="PTHR30213">
    <property type="entry name" value="INNER MEMBRANE PROTEIN YHJD"/>
    <property type="match status" value="1"/>
</dbReference>
<evidence type="ECO:0000256" key="3">
    <source>
        <dbReference type="ARBA" id="ARBA00022692"/>
    </source>
</evidence>
<dbReference type="Pfam" id="PF03631">
    <property type="entry name" value="Virul_fac_BrkB"/>
    <property type="match status" value="1"/>
</dbReference>
<name>A0A927FTM7_9HYPH</name>
<organism evidence="7 8">
    <name type="scientific">Devosia oryzisoli</name>
    <dbReference type="NCBI Taxonomy" id="2774138"/>
    <lineage>
        <taxon>Bacteria</taxon>
        <taxon>Pseudomonadati</taxon>
        <taxon>Pseudomonadota</taxon>
        <taxon>Alphaproteobacteria</taxon>
        <taxon>Hyphomicrobiales</taxon>
        <taxon>Devosiaceae</taxon>
        <taxon>Devosia</taxon>
    </lineage>
</organism>
<keyword evidence="5 6" id="KW-0472">Membrane</keyword>
<sequence>MAFISFCVLYRWGPEQHASTLAVVTPGAATASVLWGGASFLFSLYTERIVRLEETFGSVTSTVVLLLWLYFSARACVLGAVVNAQRQKGRCVPSSTGC</sequence>
<dbReference type="GO" id="GO:0005886">
    <property type="term" value="C:plasma membrane"/>
    <property type="evidence" value="ECO:0007669"/>
    <property type="project" value="UniProtKB-SubCell"/>
</dbReference>
<evidence type="ECO:0000256" key="4">
    <source>
        <dbReference type="ARBA" id="ARBA00022989"/>
    </source>
</evidence>
<evidence type="ECO:0000313" key="7">
    <source>
        <dbReference type="EMBL" id="MBD8066080.1"/>
    </source>
</evidence>
<evidence type="ECO:0000313" key="8">
    <source>
        <dbReference type="Proteomes" id="UP000654108"/>
    </source>
</evidence>
<evidence type="ECO:0000256" key="6">
    <source>
        <dbReference type="SAM" id="Phobius"/>
    </source>
</evidence>
<evidence type="ECO:0000256" key="5">
    <source>
        <dbReference type="ARBA" id="ARBA00023136"/>
    </source>
</evidence>
<feature type="transmembrane region" description="Helical" evidence="6">
    <location>
        <begin position="21"/>
        <end position="45"/>
    </location>
</feature>
<gene>
    <name evidence="7" type="ORF">IC608_11415</name>
</gene>
<dbReference type="Proteomes" id="UP000654108">
    <property type="component" value="Unassembled WGS sequence"/>
</dbReference>
<keyword evidence="8" id="KW-1185">Reference proteome</keyword>
<comment type="subcellular location">
    <subcellularLocation>
        <location evidence="1">Cell membrane</location>
        <topology evidence="1">Multi-pass membrane protein</topology>
    </subcellularLocation>
</comment>
<keyword evidence="2" id="KW-1003">Cell membrane</keyword>
<dbReference type="PANTHER" id="PTHR30213:SF0">
    <property type="entry name" value="UPF0761 MEMBRANE PROTEIN YIHY"/>
    <property type="match status" value="1"/>
</dbReference>
<evidence type="ECO:0000256" key="1">
    <source>
        <dbReference type="ARBA" id="ARBA00004651"/>
    </source>
</evidence>
<evidence type="ECO:0000256" key="2">
    <source>
        <dbReference type="ARBA" id="ARBA00022475"/>
    </source>
</evidence>
<keyword evidence="3 6" id="KW-0812">Transmembrane</keyword>
<accession>A0A927FTM7</accession>
<keyword evidence="4 6" id="KW-1133">Transmembrane helix</keyword>
<comment type="caution">
    <text evidence="7">The sequence shown here is derived from an EMBL/GenBank/DDBJ whole genome shotgun (WGS) entry which is preliminary data.</text>
</comment>
<protein>
    <submittedName>
        <fullName evidence="7">YihY/virulence factor BrkB family protein</fullName>
    </submittedName>
</protein>
<proteinExistence type="predicted"/>
<dbReference type="InterPro" id="IPR017039">
    <property type="entry name" value="Virul_fac_BrkB"/>
</dbReference>
<dbReference type="EMBL" id="JACYFU010000003">
    <property type="protein sequence ID" value="MBD8066080.1"/>
    <property type="molecule type" value="Genomic_DNA"/>
</dbReference>
<reference evidence="7" key="1">
    <citation type="submission" date="2020-09" db="EMBL/GenBank/DDBJ databases">
        <title>Genome seq and assembly of Devosia sp.</title>
        <authorList>
            <person name="Chhetri G."/>
        </authorList>
    </citation>
    <scope>NUCLEOTIDE SEQUENCE</scope>
    <source>
        <strain evidence="7">PTR5</strain>
    </source>
</reference>